<keyword evidence="7" id="KW-1185">Reference proteome</keyword>
<dbReference type="KEGG" id="sre:PTSG_10760"/>
<dbReference type="InterPro" id="IPR000118">
    <property type="entry name" value="Granulin"/>
</dbReference>
<name>F2UQA7_SALR5</name>
<dbReference type="RefSeq" id="XP_004988724.1">
    <property type="nucleotide sequence ID" value="XM_004988667.1"/>
</dbReference>
<feature type="domain" description="Granulins" evidence="5">
    <location>
        <begin position="43"/>
        <end position="85"/>
    </location>
</feature>
<keyword evidence="3" id="KW-0812">Transmembrane</keyword>
<dbReference type="PANTHER" id="PTHR35560:SF3">
    <property type="entry name" value="PEPTIDASE S9 PROLYL OLIGOPEPTIDASE CATALYTIC DOMAIN-CONTAINING PROTEIN"/>
    <property type="match status" value="1"/>
</dbReference>
<dbReference type="STRING" id="946362.F2UQA7"/>
<keyword evidence="3" id="KW-1133">Transmembrane helix</keyword>
<evidence type="ECO:0000256" key="4">
    <source>
        <dbReference type="SAM" id="SignalP"/>
    </source>
</evidence>
<dbReference type="InParanoid" id="F2UQA7"/>
<dbReference type="Pfam" id="PF00396">
    <property type="entry name" value="Granulin"/>
    <property type="match status" value="1"/>
</dbReference>
<evidence type="ECO:0000256" key="2">
    <source>
        <dbReference type="SAM" id="MobiDB-lite"/>
    </source>
</evidence>
<accession>F2UQA7</accession>
<dbReference type="Gene3D" id="3.40.50.1820">
    <property type="entry name" value="alpha/beta hydrolase"/>
    <property type="match status" value="1"/>
</dbReference>
<reference evidence="6" key="1">
    <citation type="submission" date="2009-08" db="EMBL/GenBank/DDBJ databases">
        <title>Annotation of Salpingoeca rosetta.</title>
        <authorList>
            <consortium name="The Broad Institute Genome Sequencing Platform"/>
            <person name="Russ C."/>
            <person name="Cuomo C."/>
            <person name="Burger G."/>
            <person name="Gray M.W."/>
            <person name="Holland P.W.H."/>
            <person name="King N."/>
            <person name="Lang F.B.F."/>
            <person name="Roger A.J."/>
            <person name="Ruiz-Trillo I."/>
            <person name="Young S.K."/>
            <person name="Zeng Q."/>
            <person name="Gargeya S."/>
            <person name="Alvarado L."/>
            <person name="Berlin A."/>
            <person name="Chapman S.B."/>
            <person name="Chen Z."/>
            <person name="Freedman E."/>
            <person name="Gellesch M."/>
            <person name="Goldberg J."/>
            <person name="Griggs A."/>
            <person name="Gujja S."/>
            <person name="Heilman E."/>
            <person name="Heiman D."/>
            <person name="Howarth C."/>
            <person name="Mehta T."/>
            <person name="Neiman D."/>
            <person name="Pearson M."/>
            <person name="Roberts A."/>
            <person name="Saif S."/>
            <person name="Shea T."/>
            <person name="Shenoy N."/>
            <person name="Sisk P."/>
            <person name="Stolte C."/>
            <person name="Sykes S."/>
            <person name="White J."/>
            <person name="Yandava C."/>
            <person name="Haas B."/>
            <person name="Nusbaum C."/>
            <person name="Birren B."/>
        </authorList>
    </citation>
    <scope>NUCLEOTIDE SEQUENCE [LARGE SCALE GENOMIC DNA]</scope>
    <source>
        <strain evidence="6">ATCC 50818</strain>
    </source>
</reference>
<dbReference type="Proteomes" id="UP000007799">
    <property type="component" value="Unassembled WGS sequence"/>
</dbReference>
<organism evidence="7">
    <name type="scientific">Salpingoeca rosetta (strain ATCC 50818 / BSB-021)</name>
    <dbReference type="NCBI Taxonomy" id="946362"/>
    <lineage>
        <taxon>Eukaryota</taxon>
        <taxon>Choanoflagellata</taxon>
        <taxon>Craspedida</taxon>
        <taxon>Salpingoecidae</taxon>
        <taxon>Salpingoeca</taxon>
    </lineage>
</organism>
<dbReference type="SMART" id="SM00277">
    <property type="entry name" value="GRAN"/>
    <property type="match status" value="1"/>
</dbReference>
<dbReference type="PANTHER" id="PTHR35560">
    <property type="entry name" value="BLL0132 PROTEIN"/>
    <property type="match status" value="1"/>
</dbReference>
<dbReference type="EMBL" id="GL832988">
    <property type="protein sequence ID" value="EGD79775.1"/>
    <property type="molecule type" value="Genomic_DNA"/>
</dbReference>
<keyword evidence="4" id="KW-0732">Signal</keyword>
<dbReference type="Gene3D" id="2.10.25.160">
    <property type="entry name" value="Granulin"/>
    <property type="match status" value="1"/>
</dbReference>
<evidence type="ECO:0000259" key="5">
    <source>
        <dbReference type="SMART" id="SM00277"/>
    </source>
</evidence>
<proteinExistence type="predicted"/>
<feature type="compositionally biased region" description="Gly residues" evidence="2">
    <location>
        <begin position="489"/>
        <end position="502"/>
    </location>
</feature>
<evidence type="ECO:0000313" key="6">
    <source>
        <dbReference type="EMBL" id="EGD79775.1"/>
    </source>
</evidence>
<dbReference type="OrthoDB" id="5985073at2759"/>
<dbReference type="eggNOG" id="ENOG502S3VG">
    <property type="taxonomic scope" value="Eukaryota"/>
</dbReference>
<evidence type="ECO:0000256" key="3">
    <source>
        <dbReference type="SAM" id="Phobius"/>
    </source>
</evidence>
<protein>
    <recommendedName>
        <fullName evidence="5">Granulins domain-containing protein</fullName>
    </recommendedName>
</protein>
<feature type="compositionally biased region" description="Basic and acidic residues" evidence="2">
    <location>
        <begin position="533"/>
        <end position="546"/>
    </location>
</feature>
<feature type="region of interest" description="Disordered" evidence="2">
    <location>
        <begin position="524"/>
        <end position="565"/>
    </location>
</feature>
<dbReference type="InterPro" id="IPR029058">
    <property type="entry name" value="AB_hydrolase_fold"/>
</dbReference>
<evidence type="ECO:0000256" key="1">
    <source>
        <dbReference type="ARBA" id="ARBA00023157"/>
    </source>
</evidence>
<dbReference type="SUPFAM" id="SSF53474">
    <property type="entry name" value="alpha/beta-Hydrolases"/>
    <property type="match status" value="1"/>
</dbReference>
<dbReference type="InterPro" id="IPR037277">
    <property type="entry name" value="Granulin_sf"/>
</dbReference>
<dbReference type="AlphaFoldDB" id="F2UQA7"/>
<feature type="transmembrane region" description="Helical" evidence="3">
    <location>
        <begin position="452"/>
        <end position="470"/>
    </location>
</feature>
<keyword evidence="1" id="KW-1015">Disulfide bond</keyword>
<evidence type="ECO:0000313" key="7">
    <source>
        <dbReference type="Proteomes" id="UP000007799"/>
    </source>
</evidence>
<dbReference type="GeneID" id="16069259"/>
<feature type="region of interest" description="Disordered" evidence="2">
    <location>
        <begin position="489"/>
        <end position="508"/>
    </location>
</feature>
<gene>
    <name evidence="6" type="ORF">PTSG_10760</name>
</gene>
<feature type="chain" id="PRO_5003287815" description="Granulins domain-containing protein" evidence="4">
    <location>
        <begin position="30"/>
        <end position="565"/>
    </location>
</feature>
<keyword evidence="3" id="KW-0472">Membrane</keyword>
<feature type="signal peptide" evidence="4">
    <location>
        <begin position="1"/>
        <end position="29"/>
    </location>
</feature>
<sequence length="565" mass="60975">MMRVRMTAAAVAVVLVLFLSAGGRSSVNATITCPSHNTSTTADALECPSGSTCCDNGCCPSSHAVCCHDGKHCCAHGYHCAGSRCEADDVEQHPYMPWMPLYNLCRGPLPTQRLKNVVDDTDFVYFSDNGDIERPDRSGIRMAVIVVHGAARNADEYFCSMLEAAALQSHYPRNSVAVFAPWFMEPQDNPPDGVVYWSGADENGVWRSGQESEPSATKTGATTSSYAILDRMLKALNSTHTYPKLQQVTLVGHSSGGQTVQRYALTQHALHLGSGLARAFRYVVANPSSYCYLDPRRWIDGDLVIPTEEQLNNCDNYNMWEWGLDGAFPLYVANGRPVDTLKQAYAHQHVVYLLGGNDTCNEDLEPGCQSHGLEKTCMDMFEGRFRLERGQLYFKFVQAFFKRPVHNISVVPNVGHDHTLAFQSTQGLAAIFEPGDDVLGAAGGGLKQAANVTLAVLASAVVVAILVGIYRNLKRKSALMPSSLLGPHGGSGGGGGGGGGGTNNSSNTLHSALASVSQHTGSGAIMSSSRYRQLKDSDDDHDEHDAGSQPYTVSSIRQPFVDRDD</sequence>
<dbReference type="OMA" id="NADEYFC"/>